<keyword evidence="1" id="KW-1133">Transmembrane helix</keyword>
<dbReference type="EMBL" id="SOEG01000011">
    <property type="protein sequence ID" value="TDX51648.1"/>
    <property type="molecule type" value="Genomic_DNA"/>
</dbReference>
<keyword evidence="1" id="KW-0472">Membrane</keyword>
<sequence length="30" mass="3085">MGCYGDIGGYDGSVAIALFLILILLVLGIN</sequence>
<protein>
    <submittedName>
        <fullName evidence="2">Uncharacterized protein</fullName>
    </submittedName>
</protein>
<proteinExistence type="predicted"/>
<dbReference type="Proteomes" id="UP000295832">
    <property type="component" value="Unassembled WGS sequence"/>
</dbReference>
<evidence type="ECO:0000313" key="2">
    <source>
        <dbReference type="EMBL" id="TDX51648.1"/>
    </source>
</evidence>
<accession>A0A4R8H7V6</accession>
<keyword evidence="3" id="KW-1185">Reference proteome</keyword>
<reference evidence="2 3" key="1">
    <citation type="submission" date="2019-03" db="EMBL/GenBank/DDBJ databases">
        <title>Subsurface microbial communities from deep shales in Ohio and West Virginia, USA.</title>
        <authorList>
            <person name="Wrighton K."/>
        </authorList>
    </citation>
    <scope>NUCLEOTIDE SEQUENCE [LARGE SCALE GENOMIC DNA]</scope>
    <source>
        <strain evidence="2 3">MSL 6dP</strain>
    </source>
</reference>
<name>A0A4R8H7V6_9FIRM</name>
<evidence type="ECO:0000313" key="3">
    <source>
        <dbReference type="Proteomes" id="UP000295832"/>
    </source>
</evidence>
<feature type="transmembrane region" description="Helical" evidence="1">
    <location>
        <begin position="12"/>
        <end position="29"/>
    </location>
</feature>
<comment type="caution">
    <text evidence="2">The sequence shown here is derived from an EMBL/GenBank/DDBJ whole genome shotgun (WGS) entry which is preliminary data.</text>
</comment>
<organism evidence="2 3">
    <name type="scientific">Orenia marismortui</name>
    <dbReference type="NCBI Taxonomy" id="46469"/>
    <lineage>
        <taxon>Bacteria</taxon>
        <taxon>Bacillati</taxon>
        <taxon>Bacillota</taxon>
        <taxon>Clostridia</taxon>
        <taxon>Halanaerobiales</taxon>
        <taxon>Halobacteroidaceae</taxon>
        <taxon>Orenia</taxon>
    </lineage>
</organism>
<gene>
    <name evidence="2" type="ORF">C7959_11144</name>
</gene>
<keyword evidence="1" id="KW-0812">Transmembrane</keyword>
<evidence type="ECO:0000256" key="1">
    <source>
        <dbReference type="SAM" id="Phobius"/>
    </source>
</evidence>
<dbReference type="AlphaFoldDB" id="A0A4R8H7V6"/>